<gene>
    <name evidence="1" type="ORF">SAMN04488137_3156</name>
</gene>
<accession>A0A1G9Y1X7</accession>
<name>A0A1G9Y1X7_9BACL</name>
<dbReference type="AlphaFoldDB" id="A0A1G9Y1X7"/>
<reference evidence="2" key="1">
    <citation type="submission" date="2016-10" db="EMBL/GenBank/DDBJ databases">
        <authorList>
            <person name="Varghese N."/>
            <person name="Submissions S."/>
        </authorList>
    </citation>
    <scope>NUCLEOTIDE SEQUENCE [LARGE SCALE GENOMIC DNA]</scope>
    <source>
        <strain evidence="2">CGMCC 1.6854</strain>
    </source>
</reference>
<dbReference type="EMBL" id="FNHW01000001">
    <property type="protein sequence ID" value="SDN03089.1"/>
    <property type="molecule type" value="Genomic_DNA"/>
</dbReference>
<keyword evidence="2" id="KW-1185">Reference proteome</keyword>
<dbReference type="Proteomes" id="UP000199544">
    <property type="component" value="Unassembled WGS sequence"/>
</dbReference>
<evidence type="ECO:0000313" key="2">
    <source>
        <dbReference type="Proteomes" id="UP000199544"/>
    </source>
</evidence>
<evidence type="ECO:0000313" key="1">
    <source>
        <dbReference type="EMBL" id="SDN03089.1"/>
    </source>
</evidence>
<organism evidence="1 2">
    <name type="scientific">Fictibacillus solisalsi</name>
    <dbReference type="NCBI Taxonomy" id="459525"/>
    <lineage>
        <taxon>Bacteria</taxon>
        <taxon>Bacillati</taxon>
        <taxon>Bacillota</taxon>
        <taxon>Bacilli</taxon>
        <taxon>Bacillales</taxon>
        <taxon>Fictibacillaceae</taxon>
        <taxon>Fictibacillus</taxon>
    </lineage>
</organism>
<proteinExistence type="predicted"/>
<evidence type="ECO:0008006" key="3">
    <source>
        <dbReference type="Google" id="ProtNLM"/>
    </source>
</evidence>
<dbReference type="RefSeq" id="WP_170834361.1">
    <property type="nucleotide sequence ID" value="NZ_FNHW01000001.1"/>
</dbReference>
<protein>
    <recommendedName>
        <fullName evidence="3">Heat induced stress protein YflT</fullName>
    </recommendedName>
</protein>
<sequence>MLKVIGVYKTEQEAVDQRNDIKAEHENGTFIVVGPYETIEEKQDNEQIIQHFLDQSDNSSFSQNLSGKERLVFLGVSHEEAEHYGSHLETGEFLLLED</sequence>